<protein>
    <submittedName>
        <fullName evidence="2">Uncharacterized protein</fullName>
    </submittedName>
</protein>
<evidence type="ECO:0000313" key="2">
    <source>
        <dbReference type="EMBL" id="MFB6392626.1"/>
    </source>
</evidence>
<dbReference type="EMBL" id="JBCGDC010000011">
    <property type="protein sequence ID" value="MFB6392626.1"/>
    <property type="molecule type" value="Genomic_DNA"/>
</dbReference>
<feature type="compositionally biased region" description="Basic and acidic residues" evidence="1">
    <location>
        <begin position="91"/>
        <end position="114"/>
    </location>
</feature>
<keyword evidence="3" id="KW-1185">Reference proteome</keyword>
<evidence type="ECO:0000313" key="3">
    <source>
        <dbReference type="Proteomes" id="UP001582793"/>
    </source>
</evidence>
<reference evidence="2 3" key="1">
    <citation type="submission" date="2024-04" db="EMBL/GenBank/DDBJ databases">
        <title>Polymorphospora sp. isolated from Baiyangdian Lake in Xiong'an New Area.</title>
        <authorList>
            <person name="Zhang X."/>
            <person name="Liu J."/>
        </authorList>
    </citation>
    <scope>NUCLEOTIDE SEQUENCE [LARGE SCALE GENOMIC DNA]</scope>
    <source>
        <strain evidence="2 3">2-325</strain>
    </source>
</reference>
<sequence length="161" mass="16536">MATYQVVGECAYVTVAGATGAMRTLVMKGAIVPESAPELRHLLASGLVARADGETGGVNADGVPAALVDDGKKPGKATAEQSKQSQSGAAKAEEQAKADAEQAERRKAAQEKLADLGGKAPDGRASHDVLVEYLVSQGGSYDDLVKSDKAALVELVKSRQS</sequence>
<dbReference type="Proteomes" id="UP001582793">
    <property type="component" value="Unassembled WGS sequence"/>
</dbReference>
<feature type="compositionally biased region" description="Polar residues" evidence="1">
    <location>
        <begin position="79"/>
        <end position="88"/>
    </location>
</feature>
<evidence type="ECO:0000256" key="1">
    <source>
        <dbReference type="SAM" id="MobiDB-lite"/>
    </source>
</evidence>
<dbReference type="RefSeq" id="WP_375733341.1">
    <property type="nucleotide sequence ID" value="NZ_JBCGDC010000011.1"/>
</dbReference>
<name>A0ABV5CNL2_9ACTN</name>
<proteinExistence type="predicted"/>
<comment type="caution">
    <text evidence="2">The sequence shown here is derived from an EMBL/GenBank/DDBJ whole genome shotgun (WGS) entry which is preliminary data.</text>
</comment>
<accession>A0ABV5CNL2</accession>
<gene>
    <name evidence="2" type="ORF">AAFH96_05840</name>
</gene>
<organism evidence="2 3">
    <name type="scientific">Polymorphospora lycopeni</name>
    <dbReference type="NCBI Taxonomy" id="3140240"/>
    <lineage>
        <taxon>Bacteria</taxon>
        <taxon>Bacillati</taxon>
        <taxon>Actinomycetota</taxon>
        <taxon>Actinomycetes</taxon>
        <taxon>Micromonosporales</taxon>
        <taxon>Micromonosporaceae</taxon>
        <taxon>Polymorphospora</taxon>
    </lineage>
</organism>
<feature type="region of interest" description="Disordered" evidence="1">
    <location>
        <begin position="53"/>
        <end position="124"/>
    </location>
</feature>